<dbReference type="InterPro" id="IPR043428">
    <property type="entry name" value="LivM-like"/>
</dbReference>
<sequence>MKRLSNPTIVLYAAGLIFLLVAPAFLYPVLVMKILCFAMFACAFNLLLGYTGLLSFGHAAFFGTAVYLTAHALKVWAWPTLLGIAFGTAAAALLGLVIGFLAIRRQGIYFSMITLAMAQLVYFFFLQSPFTGGENGLHGIPRGDVLGIGLGGERSIYYFVVVVFALSFWLIHRTIQSPFGQVLRAIRENESRAVSLGYDVGRYKLLVFVLSAALAGLAGATKAVAFNLASLSDVHWHTSGDVVLMSLLGGMGTVLGPVVGSAVVVTLQTQFADKLGSLITVSMGGIFAVCVLAFRRGIVGEVGDWLSRQSMLSGTAKR</sequence>
<keyword evidence="2" id="KW-1003">Cell membrane</keyword>
<dbReference type="GO" id="GO:0015658">
    <property type="term" value="F:branched-chain amino acid transmembrane transporter activity"/>
    <property type="evidence" value="ECO:0007669"/>
    <property type="project" value="InterPro"/>
</dbReference>
<evidence type="ECO:0000313" key="7">
    <source>
        <dbReference type="EMBL" id="NKE68841.1"/>
    </source>
</evidence>
<feature type="transmembrane region" description="Helical" evidence="6">
    <location>
        <begin position="76"/>
        <end position="101"/>
    </location>
</feature>
<feature type="transmembrane region" description="Helical" evidence="6">
    <location>
        <begin position="6"/>
        <end position="27"/>
    </location>
</feature>
<dbReference type="RefSeq" id="WP_168109982.1">
    <property type="nucleotide sequence ID" value="NZ_VTOX01000013.1"/>
</dbReference>
<keyword evidence="5 6" id="KW-0472">Membrane</keyword>
<keyword evidence="8" id="KW-1185">Reference proteome</keyword>
<feature type="transmembrane region" description="Helical" evidence="6">
    <location>
        <begin position="277"/>
        <end position="298"/>
    </location>
</feature>
<feature type="transmembrane region" description="Helical" evidence="6">
    <location>
        <begin position="205"/>
        <end position="230"/>
    </location>
</feature>
<dbReference type="PANTHER" id="PTHR30482">
    <property type="entry name" value="HIGH-AFFINITY BRANCHED-CHAIN AMINO ACID TRANSPORT SYSTEM PERMEASE"/>
    <property type="match status" value="1"/>
</dbReference>
<dbReference type="PANTHER" id="PTHR30482:SF17">
    <property type="entry name" value="ABC TRANSPORTER ATP-BINDING PROTEIN"/>
    <property type="match status" value="1"/>
</dbReference>
<proteinExistence type="predicted"/>
<evidence type="ECO:0000256" key="4">
    <source>
        <dbReference type="ARBA" id="ARBA00022989"/>
    </source>
</evidence>
<dbReference type="CDD" id="cd06581">
    <property type="entry name" value="TM_PBP1_LivM_like"/>
    <property type="match status" value="1"/>
</dbReference>
<evidence type="ECO:0000256" key="6">
    <source>
        <dbReference type="SAM" id="Phobius"/>
    </source>
</evidence>
<evidence type="ECO:0000256" key="3">
    <source>
        <dbReference type="ARBA" id="ARBA00022692"/>
    </source>
</evidence>
<dbReference type="EMBL" id="VTOX01000013">
    <property type="protein sequence ID" value="NKE68841.1"/>
    <property type="molecule type" value="Genomic_DNA"/>
</dbReference>
<evidence type="ECO:0000256" key="2">
    <source>
        <dbReference type="ARBA" id="ARBA00022475"/>
    </source>
</evidence>
<feature type="transmembrane region" description="Helical" evidence="6">
    <location>
        <begin position="155"/>
        <end position="171"/>
    </location>
</feature>
<protein>
    <submittedName>
        <fullName evidence="7">Branched-chain amino acid ABC transporter permease</fullName>
    </submittedName>
</protein>
<evidence type="ECO:0000256" key="5">
    <source>
        <dbReference type="ARBA" id="ARBA00023136"/>
    </source>
</evidence>
<name>A0A7X6I8Z5_9BURK</name>
<feature type="transmembrane region" description="Helical" evidence="6">
    <location>
        <begin position="34"/>
        <end position="56"/>
    </location>
</feature>
<keyword evidence="3 6" id="KW-0812">Transmembrane</keyword>
<dbReference type="Proteomes" id="UP000521868">
    <property type="component" value="Unassembled WGS sequence"/>
</dbReference>
<dbReference type="GO" id="GO:0005886">
    <property type="term" value="C:plasma membrane"/>
    <property type="evidence" value="ECO:0007669"/>
    <property type="project" value="UniProtKB-SubCell"/>
</dbReference>
<organism evidence="7 8">
    <name type="scientific">Ramlibacter lithotrophicus</name>
    <dbReference type="NCBI Taxonomy" id="2606681"/>
    <lineage>
        <taxon>Bacteria</taxon>
        <taxon>Pseudomonadati</taxon>
        <taxon>Pseudomonadota</taxon>
        <taxon>Betaproteobacteria</taxon>
        <taxon>Burkholderiales</taxon>
        <taxon>Comamonadaceae</taxon>
        <taxon>Ramlibacter</taxon>
    </lineage>
</organism>
<dbReference type="Pfam" id="PF02653">
    <property type="entry name" value="BPD_transp_2"/>
    <property type="match status" value="1"/>
</dbReference>
<gene>
    <name evidence="7" type="ORF">RAMLITH_23750</name>
</gene>
<dbReference type="InterPro" id="IPR001851">
    <property type="entry name" value="ABC_transp_permease"/>
</dbReference>
<comment type="caution">
    <text evidence="7">The sequence shown here is derived from an EMBL/GenBank/DDBJ whole genome shotgun (WGS) entry which is preliminary data.</text>
</comment>
<dbReference type="AlphaFoldDB" id="A0A7X6I8Z5"/>
<feature type="transmembrane region" description="Helical" evidence="6">
    <location>
        <begin position="108"/>
        <end position="125"/>
    </location>
</feature>
<feature type="transmembrane region" description="Helical" evidence="6">
    <location>
        <begin position="242"/>
        <end position="265"/>
    </location>
</feature>
<accession>A0A7X6I8Z5</accession>
<evidence type="ECO:0000256" key="1">
    <source>
        <dbReference type="ARBA" id="ARBA00004651"/>
    </source>
</evidence>
<reference evidence="7 8" key="1">
    <citation type="journal article" date="2020" name="Nature">
        <title>Bacterial chemolithoautotrophy via manganese oxidation.</title>
        <authorList>
            <person name="Yu H."/>
            <person name="Leadbetter J.R."/>
        </authorList>
    </citation>
    <scope>NUCLEOTIDE SEQUENCE [LARGE SCALE GENOMIC DNA]</scope>
    <source>
        <strain evidence="7 8">RBP-1</strain>
    </source>
</reference>
<comment type="subcellular location">
    <subcellularLocation>
        <location evidence="1">Cell membrane</location>
        <topology evidence="1">Multi-pass membrane protein</topology>
    </subcellularLocation>
</comment>
<keyword evidence="4 6" id="KW-1133">Transmembrane helix</keyword>
<evidence type="ECO:0000313" key="8">
    <source>
        <dbReference type="Proteomes" id="UP000521868"/>
    </source>
</evidence>